<dbReference type="Proteomes" id="UP000189549">
    <property type="component" value="Unassembled WGS sequence"/>
</dbReference>
<protein>
    <recommendedName>
        <fullName evidence="4">Phage protein</fullName>
    </recommendedName>
</protein>
<reference evidence="2 3" key="1">
    <citation type="submission" date="2016-10" db="EMBL/GenBank/DDBJ databases">
        <title>Rodentibacter gen. nov. and new species.</title>
        <authorList>
            <person name="Christensen H."/>
        </authorList>
    </citation>
    <scope>NUCLEOTIDE SEQUENCE [LARGE SCALE GENOMIC DNA]</scope>
    <source>
        <strain evidence="2 3">Ppn157</strain>
    </source>
</reference>
<accession>A0A1V3L6B7</accession>
<evidence type="ECO:0000313" key="3">
    <source>
        <dbReference type="Proteomes" id="UP000189549"/>
    </source>
</evidence>
<evidence type="ECO:0000256" key="1">
    <source>
        <dbReference type="SAM" id="MobiDB-lite"/>
    </source>
</evidence>
<dbReference type="SUPFAM" id="SSF69255">
    <property type="entry name" value="gp5 N-terminal domain-like"/>
    <property type="match status" value="1"/>
</dbReference>
<evidence type="ECO:0008006" key="4">
    <source>
        <dbReference type="Google" id="ProtNLM"/>
    </source>
</evidence>
<proteinExistence type="predicted"/>
<dbReference type="EMBL" id="MLAH01000022">
    <property type="protein sequence ID" value="OOF85489.1"/>
    <property type="molecule type" value="Genomic_DNA"/>
</dbReference>
<organism evidence="2 3">
    <name type="scientific">Rodentibacter ratti</name>
    <dbReference type="NCBI Taxonomy" id="1906745"/>
    <lineage>
        <taxon>Bacteria</taxon>
        <taxon>Pseudomonadati</taxon>
        <taxon>Pseudomonadota</taxon>
        <taxon>Gammaproteobacteria</taxon>
        <taxon>Pasteurellales</taxon>
        <taxon>Pasteurellaceae</taxon>
        <taxon>Rodentibacter</taxon>
    </lineage>
</organism>
<dbReference type="AlphaFoldDB" id="A0A1V3L6B7"/>
<dbReference type="SUPFAM" id="SSF69349">
    <property type="entry name" value="Phage fibre proteins"/>
    <property type="match status" value="1"/>
</dbReference>
<dbReference type="RefSeq" id="WP_077475680.1">
    <property type="nucleotide sequence ID" value="NZ_MLAH01000022.1"/>
</dbReference>
<comment type="caution">
    <text evidence="2">The sequence shown here is derived from an EMBL/GenBank/DDBJ whole genome shotgun (WGS) entry which is preliminary data.</text>
</comment>
<sequence length="533" mass="58694">MKIIKTCLIDGEELELADEHIILELNNTGRGFVTVLTEKGCVGKSVIFEMGEYDHYYKWFNGIVEREQQADNGYKKLFIREKVAIFEKPLNCSHRHITLRDLCTWIAQQTKIPVKVPQADYADTPISLFTHNGSGYQLLSNIGRQYQIADYMWQQSPDGSLFIGSHKDSRWAGKNIEFDERVTITSGSNDMTIPITAVIRPGALINGNKIQKVELRGDDYVLSWENLDKDGKPEQKSPERRQMEKTFPELAGGYHLPKYAKVVGIADPSSGGDISDPFRPKYAVELQLLDENGNEDKTVPIYPAVPLPVTSTGSQGGDFAFPEVGTMVEVGFAYGRSDQPFVRTLLAQGKTVPSVAPGEQLKQQRPEVYERTDAAGNKIRETDQKITDKSFERHIETDSEVKQIGTSNISIDADGAETIGGNKTISVLGSINDTTASNRTIGTGGTLQEKIVGLAQRVSDEKNKMVAPLSYVGSEGQNIFRLLEDTIQLLGEVANTLATHTHGGSPPPSQASTFSAQSSKAQKIKGKLTPIIE</sequence>
<feature type="region of interest" description="Disordered" evidence="1">
    <location>
        <begin position="498"/>
        <end position="533"/>
    </location>
</feature>
<name>A0A1V3L6B7_9PAST</name>
<evidence type="ECO:0000313" key="2">
    <source>
        <dbReference type="EMBL" id="OOF85489.1"/>
    </source>
</evidence>
<gene>
    <name evidence="2" type="ORF">BKG93_04535</name>
</gene>
<feature type="compositionally biased region" description="Polar residues" evidence="1">
    <location>
        <begin position="510"/>
        <end position="521"/>
    </location>
</feature>